<accession>A0A9K3HM88</accession>
<reference evidence="10" key="1">
    <citation type="journal article" date="2017" name="Nature">
        <title>The sunflower genome provides insights into oil metabolism, flowering and Asterid evolution.</title>
        <authorList>
            <person name="Badouin H."/>
            <person name="Gouzy J."/>
            <person name="Grassa C.J."/>
            <person name="Murat F."/>
            <person name="Staton S.E."/>
            <person name="Cottret L."/>
            <person name="Lelandais-Briere C."/>
            <person name="Owens G.L."/>
            <person name="Carrere S."/>
            <person name="Mayjonade B."/>
            <person name="Legrand L."/>
            <person name="Gill N."/>
            <person name="Kane N.C."/>
            <person name="Bowers J.E."/>
            <person name="Hubner S."/>
            <person name="Bellec A."/>
            <person name="Berard A."/>
            <person name="Berges H."/>
            <person name="Blanchet N."/>
            <person name="Boniface M.C."/>
            <person name="Brunel D."/>
            <person name="Catrice O."/>
            <person name="Chaidir N."/>
            <person name="Claudel C."/>
            <person name="Donnadieu C."/>
            <person name="Faraut T."/>
            <person name="Fievet G."/>
            <person name="Helmstetter N."/>
            <person name="King M."/>
            <person name="Knapp S.J."/>
            <person name="Lai Z."/>
            <person name="Le Paslier M.C."/>
            <person name="Lippi Y."/>
            <person name="Lorenzon L."/>
            <person name="Mandel J.R."/>
            <person name="Marage G."/>
            <person name="Marchand G."/>
            <person name="Marquand E."/>
            <person name="Bret-Mestries E."/>
            <person name="Morien E."/>
            <person name="Nambeesan S."/>
            <person name="Nguyen T."/>
            <person name="Pegot-Espagnet P."/>
            <person name="Pouilly N."/>
            <person name="Raftis F."/>
            <person name="Sallet E."/>
            <person name="Schiex T."/>
            <person name="Thomas J."/>
            <person name="Vandecasteele C."/>
            <person name="Vares D."/>
            <person name="Vear F."/>
            <person name="Vautrin S."/>
            <person name="Crespi M."/>
            <person name="Mangin B."/>
            <person name="Burke J.M."/>
            <person name="Salse J."/>
            <person name="Munos S."/>
            <person name="Vincourt P."/>
            <person name="Rieseberg L.H."/>
            <person name="Langlade N.B."/>
        </authorList>
    </citation>
    <scope>NUCLEOTIDE SEQUENCE</scope>
    <source>
        <tissue evidence="10">Leaves</tissue>
    </source>
</reference>
<dbReference type="Gene3D" id="3.40.50.300">
    <property type="entry name" value="P-loop containing nucleotide triphosphate hydrolases"/>
    <property type="match status" value="1"/>
</dbReference>
<organism evidence="10 11">
    <name type="scientific">Helianthus annuus</name>
    <name type="common">Common sunflower</name>
    <dbReference type="NCBI Taxonomy" id="4232"/>
    <lineage>
        <taxon>Eukaryota</taxon>
        <taxon>Viridiplantae</taxon>
        <taxon>Streptophyta</taxon>
        <taxon>Embryophyta</taxon>
        <taxon>Tracheophyta</taxon>
        <taxon>Spermatophyta</taxon>
        <taxon>Magnoliopsida</taxon>
        <taxon>eudicotyledons</taxon>
        <taxon>Gunneridae</taxon>
        <taxon>Pentapetalae</taxon>
        <taxon>asterids</taxon>
        <taxon>campanulids</taxon>
        <taxon>Asterales</taxon>
        <taxon>Asteraceae</taxon>
        <taxon>Asteroideae</taxon>
        <taxon>Heliantheae alliance</taxon>
        <taxon>Heliantheae</taxon>
        <taxon>Helianthus</taxon>
    </lineage>
</organism>
<evidence type="ECO:0000256" key="4">
    <source>
        <dbReference type="ARBA" id="ARBA00022840"/>
    </source>
</evidence>
<evidence type="ECO:0000259" key="9">
    <source>
        <dbReference type="PROSITE" id="PS50929"/>
    </source>
</evidence>
<dbReference type="InterPro" id="IPR011527">
    <property type="entry name" value="ABC1_TM_dom"/>
</dbReference>
<dbReference type="PANTHER" id="PTHR24222">
    <property type="entry name" value="ABC TRANSPORTER B FAMILY"/>
    <property type="match status" value="1"/>
</dbReference>
<evidence type="ECO:0000256" key="2">
    <source>
        <dbReference type="ARBA" id="ARBA00022692"/>
    </source>
</evidence>
<evidence type="ECO:0000313" key="10">
    <source>
        <dbReference type="EMBL" id="KAF5781083.1"/>
    </source>
</evidence>
<comment type="caution">
    <text evidence="10">The sequence shown here is derived from an EMBL/GenBank/DDBJ whole genome shotgun (WGS) entry which is preliminary data.</text>
</comment>
<dbReference type="InterPro" id="IPR003593">
    <property type="entry name" value="AAA+_ATPase"/>
</dbReference>
<dbReference type="PROSITE" id="PS00211">
    <property type="entry name" value="ABC_TRANSPORTER_1"/>
    <property type="match status" value="1"/>
</dbReference>
<feature type="transmembrane region" description="Helical" evidence="7">
    <location>
        <begin position="66"/>
        <end position="87"/>
    </location>
</feature>
<feature type="transmembrane region" description="Helical" evidence="7">
    <location>
        <begin position="286"/>
        <end position="310"/>
    </location>
</feature>
<feature type="domain" description="ABC transmembrane type-1" evidence="9">
    <location>
        <begin position="22"/>
        <end position="312"/>
    </location>
</feature>
<dbReference type="InterPro" id="IPR027417">
    <property type="entry name" value="P-loop_NTPase"/>
</dbReference>
<keyword evidence="4" id="KW-0067">ATP-binding</keyword>
<evidence type="ECO:0000256" key="6">
    <source>
        <dbReference type="ARBA" id="ARBA00023136"/>
    </source>
</evidence>
<dbReference type="Pfam" id="PF00005">
    <property type="entry name" value="ABC_tran"/>
    <property type="match status" value="1"/>
</dbReference>
<evidence type="ECO:0000313" key="11">
    <source>
        <dbReference type="Proteomes" id="UP000215914"/>
    </source>
</evidence>
<name>A0A9K3HM88_HELAN</name>
<dbReference type="EMBL" id="MNCJ02000326">
    <property type="protein sequence ID" value="KAF5781083.1"/>
    <property type="molecule type" value="Genomic_DNA"/>
</dbReference>
<evidence type="ECO:0000259" key="8">
    <source>
        <dbReference type="PROSITE" id="PS50893"/>
    </source>
</evidence>
<comment type="subcellular location">
    <subcellularLocation>
        <location evidence="1">Membrane</location>
        <topology evidence="1">Multi-pass membrane protein</topology>
    </subcellularLocation>
</comment>
<dbReference type="GO" id="GO:0005886">
    <property type="term" value="C:plasma membrane"/>
    <property type="evidence" value="ECO:0000318"/>
    <property type="project" value="GO_Central"/>
</dbReference>
<proteinExistence type="predicted"/>
<evidence type="ECO:0000256" key="5">
    <source>
        <dbReference type="ARBA" id="ARBA00022989"/>
    </source>
</evidence>
<dbReference type="InterPro" id="IPR003439">
    <property type="entry name" value="ABC_transporter-like_ATP-bd"/>
</dbReference>
<dbReference type="Gramene" id="mRNA:HanXRQr2_Chr11g0479311">
    <property type="protein sequence ID" value="mRNA:HanXRQr2_Chr11g0479311"/>
    <property type="gene ID" value="HanXRQr2_Chr11g0479311"/>
</dbReference>
<dbReference type="CDD" id="cd18577">
    <property type="entry name" value="ABC_6TM_Pgp_ABCB1_D1_like"/>
    <property type="match status" value="1"/>
</dbReference>
<dbReference type="InterPro" id="IPR039421">
    <property type="entry name" value="Type_1_exporter"/>
</dbReference>
<keyword evidence="5 7" id="KW-1133">Transmembrane helix</keyword>
<dbReference type="Proteomes" id="UP000215914">
    <property type="component" value="Unassembled WGS sequence"/>
</dbReference>
<dbReference type="PROSITE" id="PS50893">
    <property type="entry name" value="ABC_TRANSPORTER_2"/>
    <property type="match status" value="1"/>
</dbReference>
<dbReference type="SMART" id="SM00382">
    <property type="entry name" value="AAA"/>
    <property type="match status" value="1"/>
</dbReference>
<evidence type="ECO:0000256" key="7">
    <source>
        <dbReference type="SAM" id="Phobius"/>
    </source>
</evidence>
<dbReference type="GO" id="GO:0140359">
    <property type="term" value="F:ABC-type transporter activity"/>
    <property type="evidence" value="ECO:0007669"/>
    <property type="project" value="InterPro"/>
</dbReference>
<feature type="transmembrane region" description="Helical" evidence="7">
    <location>
        <begin position="173"/>
        <end position="192"/>
    </location>
</feature>
<evidence type="ECO:0000256" key="3">
    <source>
        <dbReference type="ARBA" id="ARBA00022741"/>
    </source>
</evidence>
<dbReference type="InterPro" id="IPR017871">
    <property type="entry name" value="ABC_transporter-like_CS"/>
</dbReference>
<feature type="transmembrane region" description="Helical" evidence="7">
    <location>
        <begin position="247"/>
        <end position="266"/>
    </location>
</feature>
<keyword evidence="11" id="KW-1185">Reference proteome</keyword>
<feature type="transmembrane region" description="Helical" evidence="7">
    <location>
        <begin position="20"/>
        <end position="46"/>
    </location>
</feature>
<dbReference type="GO" id="GO:0042626">
    <property type="term" value="F:ATPase-coupled transmembrane transporter activity"/>
    <property type="evidence" value="ECO:0000318"/>
    <property type="project" value="GO_Central"/>
</dbReference>
<dbReference type="AlphaFoldDB" id="A0A9K3HM88"/>
<keyword evidence="3" id="KW-0547">Nucleotide-binding</keyword>
<dbReference type="InterPro" id="IPR036640">
    <property type="entry name" value="ABC1_TM_sf"/>
</dbReference>
<reference evidence="10" key="2">
    <citation type="submission" date="2020-06" db="EMBL/GenBank/DDBJ databases">
        <title>Helianthus annuus Genome sequencing and assembly Release 2.</title>
        <authorList>
            <person name="Gouzy J."/>
            <person name="Langlade N."/>
            <person name="Munos S."/>
        </authorList>
    </citation>
    <scope>NUCLEOTIDE SEQUENCE</scope>
    <source>
        <tissue evidence="10">Leaves</tissue>
    </source>
</reference>
<dbReference type="SUPFAM" id="SSF90123">
    <property type="entry name" value="ABC transporter transmembrane region"/>
    <property type="match status" value="1"/>
</dbReference>
<dbReference type="GO" id="GO:0005524">
    <property type="term" value="F:ATP binding"/>
    <property type="evidence" value="ECO:0007669"/>
    <property type="project" value="UniProtKB-KW"/>
</dbReference>
<gene>
    <name evidence="10" type="ORF">HanXRQr2_Chr11g0479311</name>
</gene>
<dbReference type="FunFam" id="3.40.50.300:FF:001683">
    <property type="entry name" value="ABC transporter B family member 20"/>
    <property type="match status" value="1"/>
</dbReference>
<dbReference type="SUPFAM" id="SSF52540">
    <property type="entry name" value="P-loop containing nucleoside triphosphate hydrolases"/>
    <property type="match status" value="1"/>
</dbReference>
<dbReference type="PROSITE" id="PS50929">
    <property type="entry name" value="ABC_TM1F"/>
    <property type="match status" value="1"/>
</dbReference>
<keyword evidence="6 7" id="KW-0472">Membrane</keyword>
<feature type="domain" description="ABC transporter" evidence="8">
    <location>
        <begin position="346"/>
        <end position="527"/>
    </location>
</feature>
<dbReference type="Gene3D" id="1.20.1560.10">
    <property type="entry name" value="ABC transporter type 1, transmembrane domain"/>
    <property type="match status" value="1"/>
</dbReference>
<dbReference type="GO" id="GO:0016887">
    <property type="term" value="F:ATP hydrolysis activity"/>
    <property type="evidence" value="ECO:0007669"/>
    <property type="project" value="InterPro"/>
</dbReference>
<evidence type="ECO:0000256" key="1">
    <source>
        <dbReference type="ARBA" id="ARBA00004141"/>
    </source>
</evidence>
<dbReference type="Pfam" id="PF00664">
    <property type="entry name" value="ABC_membrane"/>
    <property type="match status" value="1"/>
</dbReference>
<sequence length="529" mass="57553">MGNKKKDGIFRFAEGIDKFLMFWGTLGSIGDGLQVPLTMYVLSGIINDYGDPHVKVTLSTVNKYSLRLMYVALSVGLSAFVEGLCWARTAERQTSRMRLKYLKSVLKQDVSFFDTQDASSSTTYEVVSTITADSNAIQVTIGEKIPDTIANLSCVIFCHIFAFTLSWKLTLSAIPFSIMFLVPALGMSKHLMGLGMAMVKSYGTAGTIAEQAVSAIRTVYSYVGEHQTTDTFSKALQTTMKLGIKQGFARGVMLGSMGMIYINWAFQAWFGSILITKHGEKGGDVFIAGFNVLMGGVFVLVALPDIIAILESKGATTRINKMIDKNPTIGSEDKKGKALSYVRGEIEFKGIYFNYPSRPDTPILQGLTLKIPANKTVGLVGGSGSGKSTIISLIQRFYDPIEGEILLDGHKIDKLNLKWLRSQMGLVNQEPILFATSIKENILFGKEGASFDDVVAAAKDANAHDFIVKFPDGYDTNVGQFGVQLSGGQKQRVAIARALIRDPKILLLDEATSALDQVSIGCRLGEPAL</sequence>
<dbReference type="PANTHER" id="PTHR24222:SF48">
    <property type="entry name" value="ABC TRANSPORTER B FAMILY MEMBER 15"/>
    <property type="match status" value="1"/>
</dbReference>
<protein>
    <submittedName>
        <fullName evidence="10">Type I protein exporter</fullName>
    </submittedName>
</protein>
<keyword evidence="2 7" id="KW-0812">Transmembrane</keyword>